<keyword evidence="7 11" id="KW-1133">Transmembrane helix</keyword>
<evidence type="ECO:0000256" key="9">
    <source>
        <dbReference type="ARBA" id="ARBA00023294"/>
    </source>
</evidence>
<evidence type="ECO:0000256" key="5">
    <source>
        <dbReference type="ARBA" id="ARBA00022847"/>
    </source>
</evidence>
<feature type="transmembrane region" description="Helical" evidence="11">
    <location>
        <begin position="76"/>
        <end position="96"/>
    </location>
</feature>
<keyword evidence="5" id="KW-0769">Symport</keyword>
<dbReference type="GO" id="GO:0012505">
    <property type="term" value="C:endomembrane system"/>
    <property type="evidence" value="ECO:0007669"/>
    <property type="project" value="UniProtKB-SubCell"/>
</dbReference>
<reference evidence="13" key="1">
    <citation type="submission" date="2018-02" db="EMBL/GenBank/DDBJ databases">
        <authorList>
            <person name="Cohen D.B."/>
            <person name="Kent A.D."/>
        </authorList>
    </citation>
    <scope>NUCLEOTIDE SEQUENCE</scope>
</reference>
<evidence type="ECO:0000256" key="8">
    <source>
        <dbReference type="ARBA" id="ARBA00023136"/>
    </source>
</evidence>
<evidence type="ECO:0000313" key="13">
    <source>
        <dbReference type="EMBL" id="SPD33329.1"/>
    </source>
</evidence>
<evidence type="ECO:0000256" key="7">
    <source>
        <dbReference type="ARBA" id="ARBA00022989"/>
    </source>
</evidence>
<keyword evidence="6" id="KW-0029">Amino-acid transport</keyword>
<keyword evidence="9" id="KW-0927">Auxin signaling pathway</keyword>
<gene>
    <name evidence="13" type="ORF">FSB_LOCUS61211</name>
</gene>
<dbReference type="EMBL" id="OIVN01006448">
    <property type="protein sequence ID" value="SPD33329.1"/>
    <property type="molecule type" value="Genomic_DNA"/>
</dbReference>
<accession>A0A2N9JA50</accession>
<sequence length="189" mass="21139">MCDKALPQIQWKGNGYAKGSIEGISTSSATDKVWLVSQALGDNAFAYPYSLIVIEIQNTLKSPPPENQTMKKASTIAIIVTTLFYLSCGSFGYAAFGDDTPGNLLTGFGFYEPYWLIDFGNACIVLHLVGGYQVYSQPLFANVERWFVEKFPSSRFVNDNHTLKLPLLPEIRLNLLRTYKCKTELRNCT</sequence>
<comment type="function">
    <text evidence="10">Carrier protein involved in proton-driven auxin influx. Mediates the formation of auxin gradient from developing leaves (site of auxin biosynthesis) to tips by contributing to the loading of auxin in vascular tissues and facilitating acropetal (base to tip) auxin transport within inner tissues of the root apex, and basipetal (tip to base) auxin transport within outer tissues of the root apex. May be involved in lateral roots and nodules formation.</text>
</comment>
<dbReference type="GO" id="GO:0009734">
    <property type="term" value="P:auxin-activated signaling pathway"/>
    <property type="evidence" value="ECO:0007669"/>
    <property type="project" value="UniProtKB-KW"/>
</dbReference>
<evidence type="ECO:0000259" key="12">
    <source>
        <dbReference type="Pfam" id="PF01490"/>
    </source>
</evidence>
<evidence type="ECO:0000256" key="2">
    <source>
        <dbReference type="ARBA" id="ARBA00005590"/>
    </source>
</evidence>
<evidence type="ECO:0000256" key="1">
    <source>
        <dbReference type="ARBA" id="ARBA00004127"/>
    </source>
</evidence>
<proteinExistence type="inferred from homology"/>
<feature type="domain" description="Amino acid transporter transmembrane" evidence="12">
    <location>
        <begin position="26"/>
        <end position="160"/>
    </location>
</feature>
<evidence type="ECO:0000256" key="3">
    <source>
        <dbReference type="ARBA" id="ARBA00022448"/>
    </source>
</evidence>
<organism evidence="13">
    <name type="scientific">Fagus sylvatica</name>
    <name type="common">Beechnut</name>
    <dbReference type="NCBI Taxonomy" id="28930"/>
    <lineage>
        <taxon>Eukaryota</taxon>
        <taxon>Viridiplantae</taxon>
        <taxon>Streptophyta</taxon>
        <taxon>Embryophyta</taxon>
        <taxon>Tracheophyta</taxon>
        <taxon>Spermatophyta</taxon>
        <taxon>Magnoliopsida</taxon>
        <taxon>eudicotyledons</taxon>
        <taxon>Gunneridae</taxon>
        <taxon>Pentapetalae</taxon>
        <taxon>rosids</taxon>
        <taxon>fabids</taxon>
        <taxon>Fagales</taxon>
        <taxon>Fagaceae</taxon>
        <taxon>Fagus</taxon>
    </lineage>
</organism>
<dbReference type="AlphaFoldDB" id="A0A2N9JA50"/>
<keyword evidence="3" id="KW-0813">Transport</keyword>
<dbReference type="GO" id="GO:0006865">
    <property type="term" value="P:amino acid transport"/>
    <property type="evidence" value="ECO:0007669"/>
    <property type="project" value="UniProtKB-KW"/>
</dbReference>
<keyword evidence="4 11" id="KW-0812">Transmembrane</keyword>
<name>A0A2N9JA50_FAGSY</name>
<evidence type="ECO:0000256" key="4">
    <source>
        <dbReference type="ARBA" id="ARBA00022692"/>
    </source>
</evidence>
<evidence type="ECO:0000256" key="10">
    <source>
        <dbReference type="ARBA" id="ARBA00045588"/>
    </source>
</evidence>
<dbReference type="InterPro" id="IPR013057">
    <property type="entry name" value="AA_transpt_TM"/>
</dbReference>
<dbReference type="GO" id="GO:0015293">
    <property type="term" value="F:symporter activity"/>
    <property type="evidence" value="ECO:0007669"/>
    <property type="project" value="UniProtKB-KW"/>
</dbReference>
<protein>
    <recommendedName>
        <fullName evidence="12">Amino acid transporter transmembrane domain-containing protein</fullName>
    </recommendedName>
</protein>
<comment type="subcellular location">
    <subcellularLocation>
        <location evidence="1">Endomembrane system</location>
        <topology evidence="1">Multi-pass membrane protein</topology>
    </subcellularLocation>
</comment>
<comment type="similarity">
    <text evidence="2">Belongs to the amino acid/polyamine transporter 2 family. Amino acid/auxin permease (AAAP) (TC 2.A.18.1) subfamily.</text>
</comment>
<evidence type="ECO:0000256" key="11">
    <source>
        <dbReference type="SAM" id="Phobius"/>
    </source>
</evidence>
<dbReference type="PANTHER" id="PTHR48017">
    <property type="entry name" value="OS05G0424000 PROTEIN-RELATED"/>
    <property type="match status" value="1"/>
</dbReference>
<keyword evidence="8 11" id="KW-0472">Membrane</keyword>
<evidence type="ECO:0000256" key="6">
    <source>
        <dbReference type="ARBA" id="ARBA00022970"/>
    </source>
</evidence>
<feature type="transmembrane region" description="Helical" evidence="11">
    <location>
        <begin position="116"/>
        <end position="135"/>
    </location>
</feature>
<dbReference type="Pfam" id="PF01490">
    <property type="entry name" value="Aa_trans"/>
    <property type="match status" value="1"/>
</dbReference>